<dbReference type="AlphaFoldDB" id="U1HMC0"/>
<name>U1HMC0_ENDPU</name>
<feature type="compositionally biased region" description="Polar residues" evidence="6">
    <location>
        <begin position="284"/>
        <end position="299"/>
    </location>
</feature>
<dbReference type="RefSeq" id="XP_007802922.1">
    <property type="nucleotide sequence ID" value="XM_007804731.1"/>
</dbReference>
<gene>
    <name evidence="9" type="ORF">EPUS_06837</name>
</gene>
<feature type="region of interest" description="Disordered" evidence="6">
    <location>
        <begin position="370"/>
        <end position="460"/>
    </location>
</feature>
<dbReference type="InterPro" id="IPR052337">
    <property type="entry name" value="SAT4-like"/>
</dbReference>
<keyword evidence="3 7" id="KW-1133">Transmembrane helix</keyword>
<feature type="transmembrane region" description="Helical" evidence="7">
    <location>
        <begin position="248"/>
        <end position="270"/>
    </location>
</feature>
<feature type="compositionally biased region" description="Basic and acidic residues" evidence="6">
    <location>
        <begin position="418"/>
        <end position="460"/>
    </location>
</feature>
<sequence length="460" mass="51628">MPSSAFDLPFQQTLARESWSLYAVGALFVVARTYARIHRVGLGGLQPDDYLMLAALGWFTTLVVCLNVVVTGGGSNLFPPEQLSTFSPEDIEERIKGSKVVIISEQAMLNTIYFNKACMLIMYRRLTMGLRQQRIVKAIAAYVALGWVGTELAFFFACRPFKGYWAVPPPDPQCTTLQHYSITQAVFNISSDLMMLGVMLPLLVQANLKPKQKVVLVGIFSMGSFVIVAAILTKVFNLADVYSTVYMLWYIREASVAIYVANLPLIWPLLREWFPHLRVFTPGHRSTSSNRKTGNSGSSFCGMRRPGTDGGDSHPMSRISKNKCSQYTVGTETDIERTGSVERINKPPFDGHGILAETTVDIEVDEFTSSAEDLDSEKNAQMQFEGQSRGQYEWEMTDPRSARTTTNISAKELMYPEENERRPEQTERENRSRGRGERRNSLTRSEDQDVSEETKVGQAL</sequence>
<feature type="domain" description="Rhodopsin" evidence="8">
    <location>
        <begin position="32"/>
        <end position="271"/>
    </location>
</feature>
<feature type="transmembrane region" description="Helical" evidence="7">
    <location>
        <begin position="20"/>
        <end position="38"/>
    </location>
</feature>
<comment type="similarity">
    <text evidence="5">Belongs to the SAT4 family.</text>
</comment>
<dbReference type="PANTHER" id="PTHR33048">
    <property type="entry name" value="PTH11-LIKE INTEGRAL MEMBRANE PROTEIN (AFU_ORTHOLOGUE AFUA_5G11245)"/>
    <property type="match status" value="1"/>
</dbReference>
<dbReference type="PANTHER" id="PTHR33048:SF149">
    <property type="entry name" value="UBID FAMILY DECARBOXYLASE"/>
    <property type="match status" value="1"/>
</dbReference>
<dbReference type="Proteomes" id="UP000019373">
    <property type="component" value="Unassembled WGS sequence"/>
</dbReference>
<evidence type="ECO:0000256" key="4">
    <source>
        <dbReference type="ARBA" id="ARBA00023136"/>
    </source>
</evidence>
<dbReference type="InterPro" id="IPR049326">
    <property type="entry name" value="Rhodopsin_dom_fungi"/>
</dbReference>
<evidence type="ECO:0000313" key="9">
    <source>
        <dbReference type="EMBL" id="ERF71455.1"/>
    </source>
</evidence>
<evidence type="ECO:0000256" key="3">
    <source>
        <dbReference type="ARBA" id="ARBA00022989"/>
    </source>
</evidence>
<feature type="transmembrane region" description="Helical" evidence="7">
    <location>
        <begin position="214"/>
        <end position="236"/>
    </location>
</feature>
<evidence type="ECO:0000256" key="7">
    <source>
        <dbReference type="SAM" id="Phobius"/>
    </source>
</evidence>
<dbReference type="eggNOG" id="ENOG502RYN6">
    <property type="taxonomic scope" value="Eukaryota"/>
</dbReference>
<accession>U1HMC0</accession>
<proteinExistence type="inferred from homology"/>
<comment type="subcellular location">
    <subcellularLocation>
        <location evidence="1">Membrane</location>
        <topology evidence="1">Multi-pass membrane protein</topology>
    </subcellularLocation>
</comment>
<evidence type="ECO:0000256" key="2">
    <source>
        <dbReference type="ARBA" id="ARBA00022692"/>
    </source>
</evidence>
<dbReference type="HOGENOM" id="CLU_019101_2_2_1"/>
<reference evidence="10" key="1">
    <citation type="journal article" date="2014" name="BMC Genomics">
        <title>Genome characteristics reveal the impact of lichenization on lichen-forming fungus Endocarpon pusillum Hedwig (Verrucariales, Ascomycota).</title>
        <authorList>
            <person name="Wang Y.-Y."/>
            <person name="Liu B."/>
            <person name="Zhang X.-Y."/>
            <person name="Zhou Q.-M."/>
            <person name="Zhang T."/>
            <person name="Li H."/>
            <person name="Yu Y.-F."/>
            <person name="Zhang X.-L."/>
            <person name="Hao X.-Y."/>
            <person name="Wang M."/>
            <person name="Wang L."/>
            <person name="Wei J.-C."/>
        </authorList>
    </citation>
    <scope>NUCLEOTIDE SEQUENCE [LARGE SCALE GENOMIC DNA]</scope>
    <source>
        <strain evidence="10">Z07020 / HMAS-L-300199</strain>
    </source>
</reference>
<feature type="region of interest" description="Disordered" evidence="6">
    <location>
        <begin position="284"/>
        <end position="323"/>
    </location>
</feature>
<keyword evidence="4 7" id="KW-0472">Membrane</keyword>
<feature type="transmembrane region" description="Helical" evidence="7">
    <location>
        <begin position="135"/>
        <end position="157"/>
    </location>
</feature>
<organism evidence="9 10">
    <name type="scientific">Endocarpon pusillum (strain Z07020 / HMAS-L-300199)</name>
    <name type="common">Lichen-forming fungus</name>
    <dbReference type="NCBI Taxonomy" id="1263415"/>
    <lineage>
        <taxon>Eukaryota</taxon>
        <taxon>Fungi</taxon>
        <taxon>Dikarya</taxon>
        <taxon>Ascomycota</taxon>
        <taxon>Pezizomycotina</taxon>
        <taxon>Eurotiomycetes</taxon>
        <taxon>Chaetothyriomycetidae</taxon>
        <taxon>Verrucariales</taxon>
        <taxon>Verrucariaceae</taxon>
        <taxon>Endocarpon</taxon>
    </lineage>
</organism>
<evidence type="ECO:0000313" key="10">
    <source>
        <dbReference type="Proteomes" id="UP000019373"/>
    </source>
</evidence>
<evidence type="ECO:0000256" key="6">
    <source>
        <dbReference type="SAM" id="MobiDB-lite"/>
    </source>
</evidence>
<feature type="compositionally biased region" description="Polar residues" evidence="6">
    <location>
        <begin position="379"/>
        <end position="390"/>
    </location>
</feature>
<dbReference type="EMBL" id="KE721211">
    <property type="protein sequence ID" value="ERF71455.1"/>
    <property type="molecule type" value="Genomic_DNA"/>
</dbReference>
<keyword evidence="10" id="KW-1185">Reference proteome</keyword>
<dbReference type="GeneID" id="19241727"/>
<evidence type="ECO:0000259" key="8">
    <source>
        <dbReference type="Pfam" id="PF20684"/>
    </source>
</evidence>
<protein>
    <recommendedName>
        <fullName evidence="8">Rhodopsin domain-containing protein</fullName>
    </recommendedName>
</protein>
<keyword evidence="2 7" id="KW-0812">Transmembrane</keyword>
<feature type="transmembrane region" description="Helical" evidence="7">
    <location>
        <begin position="50"/>
        <end position="70"/>
    </location>
</feature>
<dbReference type="Pfam" id="PF20684">
    <property type="entry name" value="Fung_rhodopsin"/>
    <property type="match status" value="1"/>
</dbReference>
<dbReference type="GO" id="GO:0016020">
    <property type="term" value="C:membrane"/>
    <property type="evidence" value="ECO:0007669"/>
    <property type="project" value="UniProtKB-SubCell"/>
</dbReference>
<dbReference type="OrthoDB" id="3903189at2759"/>
<evidence type="ECO:0000256" key="1">
    <source>
        <dbReference type="ARBA" id="ARBA00004141"/>
    </source>
</evidence>
<evidence type="ECO:0000256" key="5">
    <source>
        <dbReference type="ARBA" id="ARBA00038359"/>
    </source>
</evidence>